<feature type="compositionally biased region" description="Low complexity" evidence="1">
    <location>
        <begin position="63"/>
        <end position="81"/>
    </location>
</feature>
<feature type="compositionally biased region" description="Low complexity" evidence="1">
    <location>
        <begin position="278"/>
        <end position="289"/>
    </location>
</feature>
<accession>A0A6J2MNG2</accession>
<evidence type="ECO:0000313" key="2">
    <source>
        <dbReference type="Proteomes" id="UP000504628"/>
    </source>
</evidence>
<feature type="compositionally biased region" description="Pro residues" evidence="1">
    <location>
        <begin position="520"/>
        <end position="529"/>
    </location>
</feature>
<feature type="compositionally biased region" description="Basic and acidic residues" evidence="1">
    <location>
        <begin position="193"/>
        <end position="203"/>
    </location>
</feature>
<feature type="compositionally biased region" description="Low complexity" evidence="1">
    <location>
        <begin position="503"/>
        <end position="516"/>
    </location>
</feature>
<feature type="region of interest" description="Disordered" evidence="1">
    <location>
        <begin position="1"/>
        <end position="92"/>
    </location>
</feature>
<dbReference type="Proteomes" id="UP000504628">
    <property type="component" value="Chromosome 9"/>
</dbReference>
<name>A0A6J2MNG2_9CHIR</name>
<feature type="compositionally biased region" description="Basic and acidic residues" evidence="1">
    <location>
        <begin position="656"/>
        <end position="671"/>
    </location>
</feature>
<feature type="region of interest" description="Disordered" evidence="1">
    <location>
        <begin position="137"/>
        <end position="705"/>
    </location>
</feature>
<dbReference type="RefSeq" id="XP_028379448.1">
    <property type="nucleotide sequence ID" value="XM_028523647.1"/>
</dbReference>
<reference evidence="3" key="1">
    <citation type="submission" date="2025-08" db="UniProtKB">
        <authorList>
            <consortium name="RefSeq"/>
        </authorList>
    </citation>
    <scope>IDENTIFICATION</scope>
    <source>
        <tissue evidence="3">Muscle</tissue>
    </source>
</reference>
<protein>
    <submittedName>
        <fullName evidence="3">Collagen alpha-1(I) chain-like</fullName>
    </submittedName>
</protein>
<feature type="compositionally biased region" description="Basic and acidic residues" evidence="1">
    <location>
        <begin position="1"/>
        <end position="16"/>
    </location>
</feature>
<dbReference type="KEGG" id="pdic:114506154"/>
<evidence type="ECO:0000313" key="3">
    <source>
        <dbReference type="RefSeq" id="XP_028379448.1"/>
    </source>
</evidence>
<feature type="compositionally biased region" description="Low complexity" evidence="1">
    <location>
        <begin position="613"/>
        <end position="634"/>
    </location>
</feature>
<organism evidence="2 3">
    <name type="scientific">Phyllostomus discolor</name>
    <name type="common">pale spear-nosed bat</name>
    <dbReference type="NCBI Taxonomy" id="89673"/>
    <lineage>
        <taxon>Eukaryota</taxon>
        <taxon>Metazoa</taxon>
        <taxon>Chordata</taxon>
        <taxon>Craniata</taxon>
        <taxon>Vertebrata</taxon>
        <taxon>Euteleostomi</taxon>
        <taxon>Mammalia</taxon>
        <taxon>Eutheria</taxon>
        <taxon>Laurasiatheria</taxon>
        <taxon>Chiroptera</taxon>
        <taxon>Yangochiroptera</taxon>
        <taxon>Phyllostomidae</taxon>
        <taxon>Phyllostominae</taxon>
        <taxon>Phyllostomus</taxon>
    </lineage>
</organism>
<gene>
    <name evidence="3" type="primary">LOC114506154</name>
</gene>
<feature type="compositionally biased region" description="Basic residues" evidence="1">
    <location>
        <begin position="344"/>
        <end position="355"/>
    </location>
</feature>
<feature type="compositionally biased region" description="Basic residues" evidence="1">
    <location>
        <begin position="547"/>
        <end position="561"/>
    </location>
</feature>
<evidence type="ECO:0000256" key="1">
    <source>
        <dbReference type="SAM" id="MobiDB-lite"/>
    </source>
</evidence>
<dbReference type="GeneID" id="114506154"/>
<dbReference type="InParanoid" id="A0A6J2MNG2"/>
<keyword evidence="2" id="KW-1185">Reference proteome</keyword>
<feature type="compositionally biased region" description="Pro residues" evidence="1">
    <location>
        <begin position="577"/>
        <end position="588"/>
    </location>
</feature>
<sequence>MPGDRRPFPVDEEGRGDTSQQPLELQKGKQQEGLLRGSLPQLSPHGRAVRPQPCRAPRAPSLGTATGEAAPRAPAAATLGLQRTSSRAGAMECPAHAAERPLHGPLGALGGARERPLLPRAGVRKKVWFSQLRTTNTLPAFPKSPVRPARGPLDLAAPPSPAAAAPGVAPQPFPGPKVRPWARTGASLPSSPEQRRDPPEAKTRRQGQHWARRGPPGTLTAEIRLLPAGTPGPPSPERGRRGGDTGLQVPCSVTWGPVRRMSPPERGAGEALSAEGVAAGRTAPRVPTARPRDTTRRSQGLVPEAAPSRPKRRARNAAVGSEAAGKPRSASPTAALPPRGRLGTPHRSRHRRRPSAPRANSEAALPRPRHPPSLSRRATGHEAPASPLRGPPTGTSSPPARAALGVPSSHRAGRRAPHHGRLEPPLPAPVPGARLQADNLPPPGGPARSNGRGNGGTGRRTHRRAPALPGRPPGAHTPRRLAGVAPVTTGRPADAARTHAWDRPGSGTSSPRRPGLGPRPGTPILPAPRPRAAVLSATSRPAAPGAGRRRLLSGRCRRGRTGRPPAARAPHPRRGPDPSPAARPPPSSLPGGSAARRRGRGSGQAGLGRRRPCPAARARARPAAAGPSAWPPGATDLHSQASRVSQPFPPGSGEGASRDRASERASERAVERAGGAGVGHREAGARGPTLAPLAGSTPATETLRS</sequence>
<feature type="compositionally biased region" description="Low complexity" evidence="1">
    <location>
        <begin position="537"/>
        <end position="546"/>
    </location>
</feature>
<proteinExistence type="predicted"/>
<dbReference type="AlphaFoldDB" id="A0A6J2MNG2"/>